<reference evidence="1 2" key="1">
    <citation type="submission" date="2018-11" db="EMBL/GenBank/DDBJ databases">
        <authorList>
            <consortium name="Pathogen Informatics"/>
        </authorList>
    </citation>
    <scope>NUCLEOTIDE SEQUENCE [LARGE SCALE GENOMIC DNA]</scope>
    <source>
        <strain>Denwood</strain>
        <strain evidence="2">Zambia</strain>
    </source>
</reference>
<proteinExistence type="predicted"/>
<sequence>MSISWRYTCNQRTRSSSICNRQFQRLNRRLYTR</sequence>
<dbReference type="EMBL" id="UZAL01003126">
    <property type="protein sequence ID" value="VDO86094.1"/>
    <property type="molecule type" value="Genomic_DNA"/>
</dbReference>
<evidence type="ECO:0000313" key="1">
    <source>
        <dbReference type="EMBL" id="VDO86094.1"/>
    </source>
</evidence>
<protein>
    <submittedName>
        <fullName evidence="1">Uncharacterized protein</fullName>
    </submittedName>
</protein>
<accession>A0A3P7ZPS0</accession>
<keyword evidence="2" id="KW-1185">Reference proteome</keyword>
<name>A0A3P7ZPS0_9TREM</name>
<organism evidence="1 2">
    <name type="scientific">Schistosoma mattheei</name>
    <dbReference type="NCBI Taxonomy" id="31246"/>
    <lineage>
        <taxon>Eukaryota</taxon>
        <taxon>Metazoa</taxon>
        <taxon>Spiralia</taxon>
        <taxon>Lophotrochozoa</taxon>
        <taxon>Platyhelminthes</taxon>
        <taxon>Trematoda</taxon>
        <taxon>Digenea</taxon>
        <taxon>Strigeidida</taxon>
        <taxon>Schistosomatoidea</taxon>
        <taxon>Schistosomatidae</taxon>
        <taxon>Schistosoma</taxon>
    </lineage>
</organism>
<evidence type="ECO:0000313" key="2">
    <source>
        <dbReference type="Proteomes" id="UP000269396"/>
    </source>
</evidence>
<dbReference type="AlphaFoldDB" id="A0A3P7ZPS0"/>
<gene>
    <name evidence="1" type="ORF">SMTD_LOCUS2331</name>
</gene>
<dbReference type="Proteomes" id="UP000269396">
    <property type="component" value="Unassembled WGS sequence"/>
</dbReference>